<dbReference type="InterPro" id="IPR024964">
    <property type="entry name" value="CTLH/CRA"/>
</dbReference>
<protein>
    <recommendedName>
        <fullName evidence="1">CTLH/CRA C-terminal to LisH motif domain-containing protein</fullName>
    </recommendedName>
</protein>
<dbReference type="GeneID" id="30030269"/>
<dbReference type="EMBL" id="LXTC01000002">
    <property type="protein sequence ID" value="OBA21932.1"/>
    <property type="molecule type" value="Genomic_DNA"/>
</dbReference>
<dbReference type="GO" id="GO:0034657">
    <property type="term" value="C:GID complex"/>
    <property type="evidence" value="ECO:0007669"/>
    <property type="project" value="TreeGrafter"/>
</dbReference>
<dbReference type="PANTHER" id="PTHR12170:SF3">
    <property type="entry name" value="GH10162P"/>
    <property type="match status" value="1"/>
</dbReference>
<dbReference type="GO" id="GO:0004842">
    <property type="term" value="F:ubiquitin-protein transferase activity"/>
    <property type="evidence" value="ECO:0007669"/>
    <property type="project" value="InterPro"/>
</dbReference>
<proteinExistence type="predicted"/>
<dbReference type="OrthoDB" id="1933281at2759"/>
<sequence>MSRILDTLTAEIAALDRAGAHSLDALVRESSLILLDLKELEADLEDHVARESQAARAGANTTARTLVDDHDMGGFAGRLERRAGAWHSASLGALKQYNGQLLRFVRSAGSGAGGAVDLDDAYAFPLALGSFPAQKAGQNGQAADGGNLPAFSGGNGGSVAPAAASHTQLMRSIVLHFVKTGHAALVAELLDDFRAGSALAPGLLARFLQLGDIVREIRENHDITRALAWFQEQGARGHGGHEPALFKFHMLQFVLLLAGHSQGGQAPSAGGAGAGLERAFAAYAYAKSHFPAHFKRHVDDIAPVLSLLLFPAAGDEDSTRHMAVLRQNVHRAFVQGCEAQSRRSRDTRFVAEMLEHFDTLHANGAFFDRLAHDFVQEFCKGLALSTESSLFQAVLAGHVNLPNFYKYSQLQQRLRRPAPPGPRDLPFSLSSKNQFLFDFHPIFICPVSKEQLMPLVSVATVADVDVRDRKRKQIFVSPHEVLVSPTNPVVVFGHCHHLALKESVRQLTKGGAETFKCHYCYKKHKLNEVSDAYFIDL</sequence>
<dbReference type="Pfam" id="PF10607">
    <property type="entry name" value="CTLH"/>
    <property type="match status" value="1"/>
</dbReference>
<evidence type="ECO:0000259" key="1">
    <source>
        <dbReference type="Pfam" id="PF10607"/>
    </source>
</evidence>
<keyword evidence="3" id="KW-1185">Reference proteome</keyword>
<dbReference type="GO" id="GO:0005737">
    <property type="term" value="C:cytoplasm"/>
    <property type="evidence" value="ECO:0007669"/>
    <property type="project" value="TreeGrafter"/>
</dbReference>
<comment type="caution">
    <text evidence="2">The sequence shown here is derived from an EMBL/GenBank/DDBJ whole genome shotgun (WGS) entry which is preliminary data.</text>
</comment>
<gene>
    <name evidence="2" type="ORF">METBIDRAFT_40596</name>
</gene>
<dbReference type="Proteomes" id="UP000092555">
    <property type="component" value="Unassembled WGS sequence"/>
</dbReference>
<accession>A0A1A0HDG0</accession>
<feature type="domain" description="CTLH/CRA C-terminal to LisH motif" evidence="1">
    <location>
        <begin position="207"/>
        <end position="405"/>
    </location>
</feature>
<dbReference type="RefSeq" id="XP_018712428.1">
    <property type="nucleotide sequence ID" value="XM_018857293.1"/>
</dbReference>
<dbReference type="STRING" id="869754.A0A1A0HDG0"/>
<name>A0A1A0HDG0_9ASCO</name>
<dbReference type="GO" id="GO:0043161">
    <property type="term" value="P:proteasome-mediated ubiquitin-dependent protein catabolic process"/>
    <property type="evidence" value="ECO:0007669"/>
    <property type="project" value="InterPro"/>
</dbReference>
<organism evidence="2 3">
    <name type="scientific">Metschnikowia bicuspidata var. bicuspidata NRRL YB-4993</name>
    <dbReference type="NCBI Taxonomy" id="869754"/>
    <lineage>
        <taxon>Eukaryota</taxon>
        <taxon>Fungi</taxon>
        <taxon>Dikarya</taxon>
        <taxon>Ascomycota</taxon>
        <taxon>Saccharomycotina</taxon>
        <taxon>Pichiomycetes</taxon>
        <taxon>Metschnikowiaceae</taxon>
        <taxon>Metschnikowia</taxon>
    </lineage>
</organism>
<reference evidence="2 3" key="1">
    <citation type="submission" date="2016-05" db="EMBL/GenBank/DDBJ databases">
        <title>Comparative genomics of biotechnologically important yeasts.</title>
        <authorList>
            <consortium name="DOE Joint Genome Institute"/>
            <person name="Riley R."/>
            <person name="Haridas S."/>
            <person name="Wolfe K.H."/>
            <person name="Lopes M.R."/>
            <person name="Hittinger C.T."/>
            <person name="Goker M."/>
            <person name="Salamov A."/>
            <person name="Wisecaver J."/>
            <person name="Long T.M."/>
            <person name="Aerts A.L."/>
            <person name="Barry K."/>
            <person name="Choi C."/>
            <person name="Clum A."/>
            <person name="Coughlan A.Y."/>
            <person name="Deshpande S."/>
            <person name="Douglass A.P."/>
            <person name="Hanson S.J."/>
            <person name="Klenk H.-P."/>
            <person name="LaButti K."/>
            <person name="Lapidus A."/>
            <person name="Lindquist E."/>
            <person name="Lipzen A."/>
            <person name="Meier-kolthoff J.P."/>
            <person name="Ohm R.A."/>
            <person name="Otillar R.P."/>
            <person name="Pangilinan J."/>
            <person name="Peng Y."/>
            <person name="Rokas A."/>
            <person name="Rosa C.A."/>
            <person name="Scheuner C."/>
            <person name="Sibirny A.A."/>
            <person name="Slot J.C."/>
            <person name="Stielow J.B."/>
            <person name="Sun H."/>
            <person name="Kurtzman C.P."/>
            <person name="Blackwell M."/>
            <person name="Grigoriev I.V."/>
            <person name="Jeffries T.W."/>
        </authorList>
    </citation>
    <scope>NUCLEOTIDE SEQUENCE [LARGE SCALE GENOMIC DNA]</scope>
    <source>
        <strain evidence="2 3">NRRL YB-4993</strain>
    </source>
</reference>
<evidence type="ECO:0000313" key="3">
    <source>
        <dbReference type="Proteomes" id="UP000092555"/>
    </source>
</evidence>
<evidence type="ECO:0000313" key="2">
    <source>
        <dbReference type="EMBL" id="OBA21932.1"/>
    </source>
</evidence>
<dbReference type="PANTHER" id="PTHR12170">
    <property type="entry name" value="MACROPHAGE ERYTHROBLAST ATTACHER-RELATED"/>
    <property type="match status" value="1"/>
</dbReference>
<dbReference type="GO" id="GO:0005634">
    <property type="term" value="C:nucleus"/>
    <property type="evidence" value="ECO:0007669"/>
    <property type="project" value="TreeGrafter"/>
</dbReference>
<dbReference type="InterPro" id="IPR045098">
    <property type="entry name" value="Fyv10_fam"/>
</dbReference>
<dbReference type="AlphaFoldDB" id="A0A1A0HDG0"/>